<organism evidence="7">
    <name type="scientific">Escherichia coli</name>
    <dbReference type="NCBI Taxonomy" id="562"/>
    <lineage>
        <taxon>Bacteria</taxon>
        <taxon>Pseudomonadati</taxon>
        <taxon>Pseudomonadota</taxon>
        <taxon>Gammaproteobacteria</taxon>
        <taxon>Enterobacterales</taxon>
        <taxon>Enterobacteriaceae</taxon>
        <taxon>Escherichia</taxon>
    </lineage>
</organism>
<reference evidence="7" key="1">
    <citation type="submission" date="2021-03" db="EMBL/GenBank/DDBJ databases">
        <title>Whole genome sequence of tetracycline resistant Escherichia coli.</title>
        <authorList>
            <person name="Usui M."/>
            <person name="Fukuda A."/>
        </authorList>
    </citation>
    <scope>NUCLEOTIDE SEQUENCE</scope>
    <source>
        <strain evidence="7">P63</strain>
        <plasmid evidence="7">pP63</plasmid>
    </source>
</reference>
<dbReference type="EMBL" id="LC620535">
    <property type="protein sequence ID" value="BCT74014.1"/>
    <property type="molecule type" value="Genomic_DNA"/>
</dbReference>
<sequence>MTVDVDSLARFLQNGLAGAATSLVTMFAIAATMFWLDPFPALTALSAVPVAALATMIYRRLSTPAYAQARLEIGKVNSTLQEKSLACVSCNRMVSRNWRAPGCARYRSVSAQPVCEHKNTLQSIFRS</sequence>
<geneLocation type="plasmid" evidence="7">
    <name>pP63</name>
</geneLocation>
<proteinExistence type="predicted"/>
<evidence type="ECO:0000259" key="6">
    <source>
        <dbReference type="PROSITE" id="PS50929"/>
    </source>
</evidence>
<feature type="transmembrane region" description="Helical" evidence="5">
    <location>
        <begin position="12"/>
        <end position="35"/>
    </location>
</feature>
<evidence type="ECO:0000256" key="2">
    <source>
        <dbReference type="ARBA" id="ARBA00022692"/>
    </source>
</evidence>
<dbReference type="PROSITE" id="PS50929">
    <property type="entry name" value="ABC_TM1F"/>
    <property type="match status" value="1"/>
</dbReference>
<dbReference type="GO" id="GO:0005524">
    <property type="term" value="F:ATP binding"/>
    <property type="evidence" value="ECO:0007669"/>
    <property type="project" value="InterPro"/>
</dbReference>
<comment type="subcellular location">
    <subcellularLocation>
        <location evidence="1">Cell membrane</location>
        <topology evidence="1">Multi-pass membrane protein</topology>
    </subcellularLocation>
</comment>
<keyword evidence="7" id="KW-0614">Plasmid</keyword>
<dbReference type="GO" id="GO:0005886">
    <property type="term" value="C:plasma membrane"/>
    <property type="evidence" value="ECO:0007669"/>
    <property type="project" value="UniProtKB-SubCell"/>
</dbReference>
<evidence type="ECO:0000256" key="1">
    <source>
        <dbReference type="ARBA" id="ARBA00004651"/>
    </source>
</evidence>
<dbReference type="Gene3D" id="1.20.1560.10">
    <property type="entry name" value="ABC transporter type 1, transmembrane domain"/>
    <property type="match status" value="1"/>
</dbReference>
<dbReference type="InterPro" id="IPR036640">
    <property type="entry name" value="ABC1_TM_sf"/>
</dbReference>
<evidence type="ECO:0000313" key="7">
    <source>
        <dbReference type="EMBL" id="BCT74014.1"/>
    </source>
</evidence>
<dbReference type="InterPro" id="IPR011527">
    <property type="entry name" value="ABC1_TM_dom"/>
</dbReference>
<keyword evidence="4 5" id="KW-0472">Membrane</keyword>
<protein>
    <recommendedName>
        <fullName evidence="6">ABC transmembrane type-1 domain-containing protein</fullName>
    </recommendedName>
</protein>
<evidence type="ECO:0000256" key="4">
    <source>
        <dbReference type="ARBA" id="ARBA00023136"/>
    </source>
</evidence>
<accession>A0A811AQS0</accession>
<feature type="transmembrane region" description="Helical" evidence="5">
    <location>
        <begin position="41"/>
        <end position="58"/>
    </location>
</feature>
<dbReference type="GO" id="GO:0140359">
    <property type="term" value="F:ABC-type transporter activity"/>
    <property type="evidence" value="ECO:0007669"/>
    <property type="project" value="InterPro"/>
</dbReference>
<feature type="domain" description="ABC transmembrane type-1" evidence="6">
    <location>
        <begin position="1"/>
        <end position="82"/>
    </location>
</feature>
<dbReference type="SUPFAM" id="SSF90123">
    <property type="entry name" value="ABC transporter transmembrane region"/>
    <property type="match status" value="1"/>
</dbReference>
<name>A0A811AQS0_ECOLX</name>
<evidence type="ECO:0000256" key="5">
    <source>
        <dbReference type="SAM" id="Phobius"/>
    </source>
</evidence>
<keyword evidence="3 5" id="KW-1133">Transmembrane helix</keyword>
<keyword evidence="2 5" id="KW-0812">Transmembrane</keyword>
<evidence type="ECO:0000256" key="3">
    <source>
        <dbReference type="ARBA" id="ARBA00022989"/>
    </source>
</evidence>
<dbReference type="AlphaFoldDB" id="A0A811AQS0"/>